<dbReference type="RefSeq" id="WP_214171532.1">
    <property type="nucleotide sequence ID" value="NZ_JAHCVJ010000004.1"/>
</dbReference>
<evidence type="ECO:0000313" key="2">
    <source>
        <dbReference type="Proteomes" id="UP000811899"/>
    </source>
</evidence>
<sequence>MFISREEKLVLKKHKHKQLLNMFRGVLTRVSGLKQGTLNVDVSAHFQDTGFSFDITVFTLRGDNTSLTIYDFWEVKQSQNLVDAYILAIKTGNFEKVKTVGRL</sequence>
<reference evidence="1 2" key="1">
    <citation type="submission" date="2021-05" db="EMBL/GenBank/DDBJ databases">
        <title>The draft genome of Geobacter pelophilus DSM 12255.</title>
        <authorList>
            <person name="Xu Z."/>
            <person name="Masuda Y."/>
            <person name="Itoh H."/>
            <person name="Senoo K."/>
        </authorList>
    </citation>
    <scope>NUCLEOTIDE SEQUENCE [LARGE SCALE GENOMIC DNA]</scope>
    <source>
        <strain evidence="1 2">DSM 12255</strain>
    </source>
</reference>
<dbReference type="EMBL" id="JAHCVJ010000004">
    <property type="protein sequence ID" value="MBT0664748.1"/>
    <property type="molecule type" value="Genomic_DNA"/>
</dbReference>
<keyword evidence="2" id="KW-1185">Reference proteome</keyword>
<evidence type="ECO:0000313" key="1">
    <source>
        <dbReference type="EMBL" id="MBT0664748.1"/>
    </source>
</evidence>
<dbReference type="Proteomes" id="UP000811899">
    <property type="component" value="Unassembled WGS sequence"/>
</dbReference>
<proteinExistence type="predicted"/>
<organism evidence="1 2">
    <name type="scientific">Geoanaerobacter pelophilus</name>
    <dbReference type="NCBI Taxonomy" id="60036"/>
    <lineage>
        <taxon>Bacteria</taxon>
        <taxon>Pseudomonadati</taxon>
        <taxon>Thermodesulfobacteriota</taxon>
        <taxon>Desulfuromonadia</taxon>
        <taxon>Geobacterales</taxon>
        <taxon>Geobacteraceae</taxon>
        <taxon>Geoanaerobacter</taxon>
    </lineage>
</organism>
<comment type="caution">
    <text evidence="1">The sequence shown here is derived from an EMBL/GenBank/DDBJ whole genome shotgun (WGS) entry which is preliminary data.</text>
</comment>
<dbReference type="AlphaFoldDB" id="A0AAW4L6S9"/>
<accession>A0AAW4L6S9</accession>
<gene>
    <name evidence="1" type="ORF">KI809_10595</name>
</gene>
<protein>
    <submittedName>
        <fullName evidence="1">Uncharacterized protein</fullName>
    </submittedName>
</protein>
<name>A0AAW4L6S9_9BACT</name>